<evidence type="ECO:0000256" key="4">
    <source>
        <dbReference type="ARBA" id="ARBA00022485"/>
    </source>
</evidence>
<evidence type="ECO:0000256" key="10">
    <source>
        <dbReference type="ARBA" id="ARBA00023004"/>
    </source>
</evidence>
<comment type="similarity">
    <text evidence="14">Belongs to the methylthiotransferase family. MtaB subfamily.</text>
</comment>
<dbReference type="NCBIfam" id="TIGR01579">
    <property type="entry name" value="MiaB-like-C"/>
    <property type="match status" value="1"/>
</dbReference>
<evidence type="ECO:0000256" key="6">
    <source>
        <dbReference type="ARBA" id="ARBA00022679"/>
    </source>
</evidence>
<evidence type="ECO:0000259" key="16">
    <source>
        <dbReference type="PROSITE" id="PS50926"/>
    </source>
</evidence>
<feature type="domain" description="Radical SAM core" evidence="18">
    <location>
        <begin position="140"/>
        <end position="369"/>
    </location>
</feature>
<evidence type="ECO:0000256" key="8">
    <source>
        <dbReference type="ARBA" id="ARBA00022694"/>
    </source>
</evidence>
<sequence length="436" mass="49950">MNKRVAFYTLGCKVNQYETEAMSELFQKEGYEIVGEEDIADVYVINTCTVTNLGDKKSRQFIRRSKNKNEDAVIAVVGCYAQVSPEEVSKIEQVDIILGTNDRKKIVNLCEEVREKRNKINLVTDIMEIREFEEMKIDEVKGRTRAFLKIQEGCNQFCSYCIIPYARGPIRSRKLDNIISEVENLSEKGFKEVVLTGIHVASYGKDLGKVRLIDVIEKVNEIEGIERIRLSSIEPTIVTDEFMNRFSSLSKVCDHFHLSLQSGSDTVLKRMNRKYTTKQYKEIVDIIKKYMPDVALTTDIIVGFPGETEAEYNETFNFVKEIGFSRIHVFQYSPRKGTPATKLEGQIDGNTKHERSKKLIKLGEELTREFNNKFIDKVTDVLFEEESKYKEGFIEGYTTNYVRVLAPGDKSLEGEIVPVTIKALENENLLGEILSK</sequence>
<evidence type="ECO:0000313" key="20">
    <source>
        <dbReference type="Proteomes" id="UP000037267"/>
    </source>
</evidence>
<dbReference type="InterPro" id="IPR002792">
    <property type="entry name" value="TRAM_dom"/>
</dbReference>
<gene>
    <name evidence="19" type="primary">mtaB</name>
    <name evidence="19" type="ORF">CLPU_3c01320</name>
</gene>
<dbReference type="GO" id="GO:0046872">
    <property type="term" value="F:metal ion binding"/>
    <property type="evidence" value="ECO:0007669"/>
    <property type="project" value="UniProtKB-KW"/>
</dbReference>
<dbReference type="PATRIC" id="fig|1503.3.peg.1997"/>
<feature type="domain" description="TRAM" evidence="16">
    <location>
        <begin position="372"/>
        <end position="435"/>
    </location>
</feature>
<evidence type="ECO:0000256" key="7">
    <source>
        <dbReference type="ARBA" id="ARBA00022691"/>
    </source>
</evidence>
<evidence type="ECO:0000256" key="3">
    <source>
        <dbReference type="ARBA" id="ARBA00013273"/>
    </source>
</evidence>
<dbReference type="EC" id="2.8.4.5" evidence="3"/>
<dbReference type="Gene3D" id="3.40.50.12160">
    <property type="entry name" value="Methylthiotransferase, N-terminal domain"/>
    <property type="match status" value="1"/>
</dbReference>
<organism evidence="19 20">
    <name type="scientific">Gottschalkia purinilytica</name>
    <name type="common">Clostridium purinilyticum</name>
    <dbReference type="NCBI Taxonomy" id="1503"/>
    <lineage>
        <taxon>Bacteria</taxon>
        <taxon>Bacillati</taxon>
        <taxon>Bacillota</taxon>
        <taxon>Tissierellia</taxon>
        <taxon>Tissierellales</taxon>
        <taxon>Gottschalkiaceae</taxon>
        <taxon>Gottschalkia</taxon>
    </lineage>
</organism>
<accession>A0A0L0WCZ5</accession>
<dbReference type="FunFam" id="3.40.50.12160:FF:000004">
    <property type="entry name" value="Threonylcarbamoyladenosine tRNA methylthiotransferase MtaB"/>
    <property type="match status" value="1"/>
</dbReference>
<dbReference type="GO" id="GO:0035598">
    <property type="term" value="F:tRNA (N(6)-L-threonylcarbamoyladenosine(37)-C(2))-methylthiotransferase activity"/>
    <property type="evidence" value="ECO:0007669"/>
    <property type="project" value="UniProtKB-EC"/>
</dbReference>
<dbReference type="InterPro" id="IPR005839">
    <property type="entry name" value="Methylthiotransferase"/>
</dbReference>
<dbReference type="SFLD" id="SFLDG01082">
    <property type="entry name" value="B12-binding_domain_containing"/>
    <property type="match status" value="1"/>
</dbReference>
<evidence type="ECO:0000256" key="11">
    <source>
        <dbReference type="ARBA" id="ARBA00023014"/>
    </source>
</evidence>
<keyword evidence="11" id="KW-0411">Iron-sulfur</keyword>
<dbReference type="SUPFAM" id="SSF102114">
    <property type="entry name" value="Radical SAM enzymes"/>
    <property type="match status" value="1"/>
</dbReference>
<keyword evidence="6 19" id="KW-0808">Transferase</keyword>
<dbReference type="PROSITE" id="PS01278">
    <property type="entry name" value="MTTASE_RADICAL"/>
    <property type="match status" value="1"/>
</dbReference>
<dbReference type="PANTHER" id="PTHR11918">
    <property type="entry name" value="RADICAL SAM PROTEINS"/>
    <property type="match status" value="1"/>
</dbReference>
<dbReference type="Proteomes" id="UP000037267">
    <property type="component" value="Unassembled WGS sequence"/>
</dbReference>
<dbReference type="PROSITE" id="PS51449">
    <property type="entry name" value="MTTASE_N"/>
    <property type="match status" value="1"/>
</dbReference>
<dbReference type="InterPro" id="IPR007197">
    <property type="entry name" value="rSAM"/>
</dbReference>
<dbReference type="EMBL" id="LGSS01000003">
    <property type="protein sequence ID" value="KNF09354.1"/>
    <property type="molecule type" value="Genomic_DNA"/>
</dbReference>
<keyword evidence="4" id="KW-0004">4Fe-4S</keyword>
<comment type="caution">
    <text evidence="19">The sequence shown here is derived from an EMBL/GenBank/DDBJ whole genome shotgun (WGS) entry which is preliminary data.</text>
</comment>
<comment type="cofactor">
    <cofactor evidence="1">
        <name>[4Fe-4S] cluster</name>
        <dbReference type="ChEBI" id="CHEBI:49883"/>
    </cofactor>
</comment>
<dbReference type="InterPro" id="IPR006467">
    <property type="entry name" value="MiaB-like_bact"/>
</dbReference>
<dbReference type="InterPro" id="IPR038135">
    <property type="entry name" value="Methylthiotransferase_N_sf"/>
</dbReference>
<dbReference type="PANTHER" id="PTHR11918:SF45">
    <property type="entry name" value="THREONYLCARBAMOYLADENOSINE TRNA METHYLTHIOTRANSFERASE"/>
    <property type="match status" value="1"/>
</dbReference>
<evidence type="ECO:0000256" key="13">
    <source>
        <dbReference type="ARBA" id="ARBA00051661"/>
    </source>
</evidence>
<protein>
    <recommendedName>
        <fullName evidence="15">Threonylcarbamoyladenosine tRNA methylthiotransferase MtaB</fullName>
        <ecNumber evidence="3">2.8.4.5</ecNumber>
    </recommendedName>
    <alternativeName>
        <fullName evidence="12">tRNA-t(6)A37 methylthiotransferase</fullName>
    </alternativeName>
</protein>
<dbReference type="InterPro" id="IPR034557">
    <property type="entry name" value="ThrcA_tRNA_MEthiotransferase"/>
</dbReference>
<dbReference type="RefSeq" id="WP_050354347.1">
    <property type="nucleotide sequence ID" value="NZ_LGSS01000003.1"/>
</dbReference>
<dbReference type="GO" id="GO:0051539">
    <property type="term" value="F:4 iron, 4 sulfur cluster binding"/>
    <property type="evidence" value="ECO:0007669"/>
    <property type="project" value="UniProtKB-KW"/>
</dbReference>
<dbReference type="SFLD" id="SFLDF00295">
    <property type="entry name" value="threonylcarbamoyladenosine_tRN"/>
    <property type="match status" value="1"/>
</dbReference>
<evidence type="ECO:0000259" key="17">
    <source>
        <dbReference type="PROSITE" id="PS51449"/>
    </source>
</evidence>
<dbReference type="OrthoDB" id="9805215at2"/>
<dbReference type="InterPro" id="IPR058240">
    <property type="entry name" value="rSAM_sf"/>
</dbReference>
<evidence type="ECO:0000256" key="9">
    <source>
        <dbReference type="ARBA" id="ARBA00022723"/>
    </source>
</evidence>
<dbReference type="SFLD" id="SFLDG01061">
    <property type="entry name" value="methylthiotransferase"/>
    <property type="match status" value="1"/>
</dbReference>
<dbReference type="SMART" id="SM00729">
    <property type="entry name" value="Elp3"/>
    <property type="match status" value="1"/>
</dbReference>
<dbReference type="PROSITE" id="PS51918">
    <property type="entry name" value="RADICAL_SAM"/>
    <property type="match status" value="1"/>
</dbReference>
<reference evidence="20" key="1">
    <citation type="submission" date="2015-07" db="EMBL/GenBank/DDBJ databases">
        <title>Draft genome sequence of the purine-degrading Gottschalkia purinilyticum DSM 1384 (formerly Clostridium purinilyticum).</title>
        <authorList>
            <person name="Poehlein A."/>
            <person name="Schiel-Bengelsdorf B."/>
            <person name="Bengelsdorf F.R."/>
            <person name="Daniel R."/>
            <person name="Duerre P."/>
        </authorList>
    </citation>
    <scope>NUCLEOTIDE SEQUENCE [LARGE SCALE GENOMIC DNA]</scope>
    <source>
        <strain evidence="20">DSM 1384</strain>
    </source>
</reference>
<dbReference type="AlphaFoldDB" id="A0A0L0WCZ5"/>
<keyword evidence="7" id="KW-0949">S-adenosyl-L-methionine</keyword>
<dbReference type="STRING" id="1503.CLPU_3c01320"/>
<evidence type="ECO:0000256" key="2">
    <source>
        <dbReference type="ARBA" id="ARBA00002399"/>
    </source>
</evidence>
<evidence type="ECO:0000256" key="14">
    <source>
        <dbReference type="ARBA" id="ARBA00061574"/>
    </source>
</evidence>
<comment type="catalytic activity">
    <reaction evidence="13">
        <text>N(6)-L-threonylcarbamoyladenosine(37) in tRNA + (sulfur carrier)-SH + AH2 + 2 S-adenosyl-L-methionine = 2-methylsulfanyl-N(6)-L-threonylcarbamoyladenosine(37) in tRNA + (sulfur carrier)-H + 5'-deoxyadenosine + L-methionine + A + S-adenosyl-L-homocysteine + 2 H(+)</text>
        <dbReference type="Rhea" id="RHEA:37075"/>
        <dbReference type="Rhea" id="RHEA-COMP:10163"/>
        <dbReference type="Rhea" id="RHEA-COMP:11092"/>
        <dbReference type="Rhea" id="RHEA-COMP:14737"/>
        <dbReference type="Rhea" id="RHEA-COMP:14739"/>
        <dbReference type="ChEBI" id="CHEBI:13193"/>
        <dbReference type="ChEBI" id="CHEBI:15378"/>
        <dbReference type="ChEBI" id="CHEBI:17319"/>
        <dbReference type="ChEBI" id="CHEBI:17499"/>
        <dbReference type="ChEBI" id="CHEBI:29917"/>
        <dbReference type="ChEBI" id="CHEBI:57844"/>
        <dbReference type="ChEBI" id="CHEBI:57856"/>
        <dbReference type="ChEBI" id="CHEBI:59789"/>
        <dbReference type="ChEBI" id="CHEBI:64428"/>
        <dbReference type="ChEBI" id="CHEBI:74418"/>
        <dbReference type="ChEBI" id="CHEBI:74420"/>
        <dbReference type="EC" id="2.8.4.5"/>
    </reaction>
</comment>
<dbReference type="CDD" id="cd01335">
    <property type="entry name" value="Radical_SAM"/>
    <property type="match status" value="1"/>
</dbReference>
<evidence type="ECO:0000313" key="19">
    <source>
        <dbReference type="EMBL" id="KNF09354.1"/>
    </source>
</evidence>
<evidence type="ECO:0000259" key="18">
    <source>
        <dbReference type="PROSITE" id="PS51918"/>
    </source>
</evidence>
<dbReference type="InterPro" id="IPR020612">
    <property type="entry name" value="Methylthiotransferase_CS"/>
</dbReference>
<proteinExistence type="inferred from homology"/>
<dbReference type="InterPro" id="IPR013848">
    <property type="entry name" value="Methylthiotransferase_N"/>
</dbReference>
<keyword evidence="8" id="KW-0819">tRNA processing</keyword>
<evidence type="ECO:0000256" key="1">
    <source>
        <dbReference type="ARBA" id="ARBA00001966"/>
    </source>
</evidence>
<keyword evidence="9" id="KW-0479">Metal-binding</keyword>
<comment type="function">
    <text evidence="2">Catalyzes the methylthiolation of N6-threonylcarbamoyladenosine (t(6)A), leading to the formation of 2-methylthio-N6-threonylcarbamoyladenosine (ms(2)t(6)A) at position 37 in tRNAs that read codons beginning with adenine.</text>
</comment>
<feature type="domain" description="MTTase N-terminal" evidence="17">
    <location>
        <begin position="3"/>
        <end position="115"/>
    </location>
</feature>
<keyword evidence="10" id="KW-0408">Iron</keyword>
<dbReference type="NCBIfam" id="TIGR00089">
    <property type="entry name" value="MiaB/RimO family radical SAM methylthiotransferase"/>
    <property type="match status" value="1"/>
</dbReference>
<dbReference type="SFLD" id="SFLDS00029">
    <property type="entry name" value="Radical_SAM"/>
    <property type="match status" value="1"/>
</dbReference>
<evidence type="ECO:0000256" key="15">
    <source>
        <dbReference type="ARBA" id="ARBA00069898"/>
    </source>
</evidence>
<keyword evidence="20" id="KW-1185">Reference proteome</keyword>
<dbReference type="InterPro" id="IPR023404">
    <property type="entry name" value="rSAM_horseshoe"/>
</dbReference>
<evidence type="ECO:0000256" key="12">
    <source>
        <dbReference type="ARBA" id="ARBA00031213"/>
    </source>
</evidence>
<dbReference type="PROSITE" id="PS50926">
    <property type="entry name" value="TRAM"/>
    <property type="match status" value="1"/>
</dbReference>
<keyword evidence="5" id="KW-0963">Cytoplasm</keyword>
<dbReference type="InterPro" id="IPR006638">
    <property type="entry name" value="Elp3/MiaA/NifB-like_rSAM"/>
</dbReference>
<dbReference type="Pfam" id="PF04055">
    <property type="entry name" value="Radical_SAM"/>
    <property type="match status" value="1"/>
</dbReference>
<dbReference type="FunFam" id="3.80.30.20:FF:000001">
    <property type="entry name" value="tRNA-2-methylthio-N(6)-dimethylallyladenosine synthase 2"/>
    <property type="match status" value="1"/>
</dbReference>
<dbReference type="Pfam" id="PF00919">
    <property type="entry name" value="UPF0004"/>
    <property type="match status" value="1"/>
</dbReference>
<name>A0A0L0WCZ5_GOTPU</name>
<dbReference type="Gene3D" id="3.80.30.20">
    <property type="entry name" value="tm_1862 like domain"/>
    <property type="match status" value="1"/>
</dbReference>
<evidence type="ECO:0000256" key="5">
    <source>
        <dbReference type="ARBA" id="ARBA00022490"/>
    </source>
</evidence>